<dbReference type="SMART" id="SM00710">
    <property type="entry name" value="PbH1"/>
    <property type="match status" value="4"/>
</dbReference>
<proteinExistence type="predicted"/>
<dbReference type="InterPro" id="IPR006626">
    <property type="entry name" value="PbH1"/>
</dbReference>
<dbReference type="Pfam" id="PF13229">
    <property type="entry name" value="Beta_helix"/>
    <property type="match status" value="1"/>
</dbReference>
<dbReference type="InterPro" id="IPR011050">
    <property type="entry name" value="Pectin_lyase_fold/virulence"/>
</dbReference>
<dbReference type="InterPro" id="IPR039448">
    <property type="entry name" value="Beta_helix"/>
</dbReference>
<dbReference type="AlphaFoldDB" id="A0AAU9AT25"/>
<evidence type="ECO:0000259" key="2">
    <source>
        <dbReference type="Pfam" id="PF13229"/>
    </source>
</evidence>
<feature type="signal peptide" evidence="1">
    <location>
        <begin position="1"/>
        <end position="18"/>
    </location>
</feature>
<evidence type="ECO:0000313" key="3">
    <source>
        <dbReference type="EMBL" id="BAV97816.1"/>
    </source>
</evidence>
<gene>
    <name evidence="3" type="ORF">LEN_2329</name>
</gene>
<feature type="domain" description="Right handed beta helix" evidence="2">
    <location>
        <begin position="74"/>
        <end position="217"/>
    </location>
</feature>
<feature type="chain" id="PRO_5043583209" description="Right handed beta helix domain-containing protein" evidence="1">
    <location>
        <begin position="19"/>
        <end position="265"/>
    </location>
</feature>
<organism evidence="3 4">
    <name type="scientific">Lysobacter enzymogenes</name>
    <dbReference type="NCBI Taxonomy" id="69"/>
    <lineage>
        <taxon>Bacteria</taxon>
        <taxon>Pseudomonadati</taxon>
        <taxon>Pseudomonadota</taxon>
        <taxon>Gammaproteobacteria</taxon>
        <taxon>Lysobacterales</taxon>
        <taxon>Lysobacteraceae</taxon>
        <taxon>Lysobacter</taxon>
    </lineage>
</organism>
<protein>
    <recommendedName>
        <fullName evidence="2">Right handed beta helix domain-containing protein</fullName>
    </recommendedName>
</protein>
<accession>A0AAU9AT25</accession>
<name>A0AAU9AT25_LYSEN</name>
<dbReference type="KEGG" id="lem:LEN_2329"/>
<reference evidence="3 4" key="1">
    <citation type="journal article" date="2017" name="DNA Res.">
        <title>Complete genome sequence and expression profile of the commercial lytic enzyme producer Lysobacter enzymogenes M497-1.</title>
        <authorList>
            <person name="Takami H."/>
            <person name="Toyoda A."/>
            <person name="Uchiyama I."/>
            <person name="Itoh T."/>
            <person name="Takaki Y."/>
            <person name="Arai W."/>
            <person name="Nishi S."/>
            <person name="Kawai M."/>
            <person name="Shinya K."/>
            <person name="Ikeda H."/>
        </authorList>
    </citation>
    <scope>NUCLEOTIDE SEQUENCE [LARGE SCALE GENOMIC DNA]</scope>
    <source>
        <strain evidence="3 4">M497-1</strain>
    </source>
</reference>
<evidence type="ECO:0000313" key="4">
    <source>
        <dbReference type="Proteomes" id="UP000218824"/>
    </source>
</evidence>
<dbReference type="PROSITE" id="PS51257">
    <property type="entry name" value="PROKAR_LIPOPROTEIN"/>
    <property type="match status" value="1"/>
</dbReference>
<dbReference type="Proteomes" id="UP000218824">
    <property type="component" value="Chromosome"/>
</dbReference>
<dbReference type="EMBL" id="AP014940">
    <property type="protein sequence ID" value="BAV97816.1"/>
    <property type="molecule type" value="Genomic_DNA"/>
</dbReference>
<keyword evidence="1" id="KW-0732">Signal</keyword>
<evidence type="ECO:0000256" key="1">
    <source>
        <dbReference type="SAM" id="SignalP"/>
    </source>
</evidence>
<sequence>MRTGLALAGLIGAGSALACDTVLDSQQRFIDQPGKYCLSADRDEPIAILADNVELDCRGRTLTWTPGNGNDGVGVHLRRGDKAIVRNCRLQGWSYGILVSERGNAQVLNNTVVDGGVGIAVQGSERPEDENARLIGNRIFYYGQGQGADSAIAVQHAAKPVLTNNLVAGFRGWSAILLDRAPDAQLTGNQLLDLNEGGSAAVRMEQSPRARLVHNTAMLRRGIDGRGLVGAVDATCIENVFINTVAPGFQQCSVRRYNVEQINND</sequence>
<dbReference type="InterPro" id="IPR012334">
    <property type="entry name" value="Pectin_lyas_fold"/>
</dbReference>
<dbReference type="SUPFAM" id="SSF51126">
    <property type="entry name" value="Pectin lyase-like"/>
    <property type="match status" value="1"/>
</dbReference>
<dbReference type="Gene3D" id="2.160.20.10">
    <property type="entry name" value="Single-stranded right-handed beta-helix, Pectin lyase-like"/>
    <property type="match status" value="1"/>
</dbReference>